<evidence type="ECO:0000313" key="1">
    <source>
        <dbReference type="EMBL" id="KAB8122492.1"/>
    </source>
</evidence>
<protein>
    <recommendedName>
        <fullName evidence="3">DUF262 domain-containing protein</fullName>
    </recommendedName>
</protein>
<dbReference type="EMBL" id="QYAZ01000002">
    <property type="protein sequence ID" value="KAB8122492.1"/>
    <property type="molecule type" value="Genomic_DNA"/>
</dbReference>
<evidence type="ECO:0008006" key="3">
    <source>
        <dbReference type="Google" id="ProtNLM"/>
    </source>
</evidence>
<sequence length="69" mass="7933">MIDGQPRLTTLFLLHWYLALKEGEGTDFRSHFAPCGTNRLTHHTRENAWLFLDVVVQENVMSSPRSGAY</sequence>
<reference evidence="1 2" key="1">
    <citation type="submission" date="2018-09" db="EMBL/GenBank/DDBJ databases">
        <title>Genome sequence and characterization of the bcs clusters for the production of nanocellulose from the low pH resistant strain Komagataeibacter medellinensis ID13488.</title>
        <authorList>
            <person name="Hernandez-Arriaga A.M."/>
            <person name="Del Cerro C."/>
            <person name="Urbina L."/>
            <person name="Eceiza A."/>
            <person name="Retegi A."/>
            <person name="Prieto M.A."/>
        </authorList>
    </citation>
    <scope>NUCLEOTIDE SEQUENCE [LARGE SCALE GENOMIC DNA]</scope>
    <source>
        <strain evidence="1 2">ID13488</strain>
    </source>
</reference>
<accession>A0ABQ6VRB9</accession>
<gene>
    <name evidence="1" type="ORF">D3W54_15030</name>
</gene>
<organism evidence="1 2">
    <name type="scientific">Komagataeibacter medellinensis</name>
    <dbReference type="NCBI Taxonomy" id="1177712"/>
    <lineage>
        <taxon>Bacteria</taxon>
        <taxon>Pseudomonadati</taxon>
        <taxon>Pseudomonadota</taxon>
        <taxon>Alphaproteobacteria</taxon>
        <taxon>Acetobacterales</taxon>
        <taxon>Acetobacteraceae</taxon>
        <taxon>Komagataeibacter</taxon>
    </lineage>
</organism>
<keyword evidence="2" id="KW-1185">Reference proteome</keyword>
<comment type="caution">
    <text evidence="1">The sequence shown here is derived from an EMBL/GenBank/DDBJ whole genome shotgun (WGS) entry which is preliminary data.</text>
</comment>
<proteinExistence type="predicted"/>
<name>A0ABQ6VRB9_9PROT</name>
<dbReference type="Proteomes" id="UP000427842">
    <property type="component" value="Unassembled WGS sequence"/>
</dbReference>
<evidence type="ECO:0000313" key="2">
    <source>
        <dbReference type="Proteomes" id="UP000427842"/>
    </source>
</evidence>